<evidence type="ECO:0000259" key="1">
    <source>
        <dbReference type="Pfam" id="PF10536"/>
    </source>
</evidence>
<name>A0A445C876_ARAHY</name>
<dbReference type="Proteomes" id="UP000289738">
    <property type="component" value="Chromosome A07"/>
</dbReference>
<proteinExistence type="predicted"/>
<keyword evidence="3" id="KW-1185">Reference proteome</keyword>
<dbReference type="InterPro" id="IPR044824">
    <property type="entry name" value="MAIN-like"/>
</dbReference>
<dbReference type="PANTHER" id="PTHR46033">
    <property type="entry name" value="PROTEIN MAIN-LIKE 2"/>
    <property type="match status" value="1"/>
</dbReference>
<reference evidence="2 3" key="1">
    <citation type="submission" date="2019-01" db="EMBL/GenBank/DDBJ databases">
        <title>Sequencing of cultivated peanut Arachis hypogaea provides insights into genome evolution and oil improvement.</title>
        <authorList>
            <person name="Chen X."/>
        </authorList>
    </citation>
    <scope>NUCLEOTIDE SEQUENCE [LARGE SCALE GENOMIC DNA]</scope>
    <source>
        <strain evidence="3">cv. Fuhuasheng</strain>
        <tissue evidence="2">Leaves</tissue>
    </source>
</reference>
<feature type="domain" description="Aminotransferase-like plant mobile" evidence="1">
    <location>
        <begin position="1"/>
        <end position="47"/>
    </location>
</feature>
<dbReference type="InterPro" id="IPR019557">
    <property type="entry name" value="AminoTfrase-like_pln_mobile"/>
</dbReference>
<evidence type="ECO:0000313" key="3">
    <source>
        <dbReference type="Proteomes" id="UP000289738"/>
    </source>
</evidence>
<evidence type="ECO:0000313" key="2">
    <source>
        <dbReference type="EMBL" id="RYR47051.1"/>
    </source>
</evidence>
<dbReference type="EMBL" id="SDMP01000007">
    <property type="protein sequence ID" value="RYR47051.1"/>
    <property type="molecule type" value="Genomic_DNA"/>
</dbReference>
<gene>
    <name evidence="2" type="ORF">Ahy_A07g032960</name>
</gene>
<dbReference type="PANTHER" id="PTHR46033:SF8">
    <property type="entry name" value="PROTEIN MAINTENANCE OF MERISTEMS-LIKE"/>
    <property type="match status" value="1"/>
</dbReference>
<sequence length="71" mass="8310">MITTFVERWRLETHTFHMPWGECTITLQDVVYHFGLRADGDLVSGCFRDFQAHYHTGAWELVERLLGAGKR</sequence>
<comment type="caution">
    <text evidence="2">The sequence shown here is derived from an EMBL/GenBank/DDBJ whole genome shotgun (WGS) entry which is preliminary data.</text>
</comment>
<dbReference type="GO" id="GO:0010073">
    <property type="term" value="P:meristem maintenance"/>
    <property type="evidence" value="ECO:0007669"/>
    <property type="project" value="InterPro"/>
</dbReference>
<organism evidence="2 3">
    <name type="scientific">Arachis hypogaea</name>
    <name type="common">Peanut</name>
    <dbReference type="NCBI Taxonomy" id="3818"/>
    <lineage>
        <taxon>Eukaryota</taxon>
        <taxon>Viridiplantae</taxon>
        <taxon>Streptophyta</taxon>
        <taxon>Embryophyta</taxon>
        <taxon>Tracheophyta</taxon>
        <taxon>Spermatophyta</taxon>
        <taxon>Magnoliopsida</taxon>
        <taxon>eudicotyledons</taxon>
        <taxon>Gunneridae</taxon>
        <taxon>Pentapetalae</taxon>
        <taxon>rosids</taxon>
        <taxon>fabids</taxon>
        <taxon>Fabales</taxon>
        <taxon>Fabaceae</taxon>
        <taxon>Papilionoideae</taxon>
        <taxon>50 kb inversion clade</taxon>
        <taxon>dalbergioids sensu lato</taxon>
        <taxon>Dalbergieae</taxon>
        <taxon>Pterocarpus clade</taxon>
        <taxon>Arachis</taxon>
    </lineage>
</organism>
<dbReference type="AlphaFoldDB" id="A0A445C876"/>
<accession>A0A445C876</accession>
<dbReference type="Pfam" id="PF10536">
    <property type="entry name" value="PMD"/>
    <property type="match status" value="1"/>
</dbReference>
<protein>
    <recommendedName>
        <fullName evidence="1">Aminotransferase-like plant mobile domain-containing protein</fullName>
    </recommendedName>
</protein>